<keyword evidence="7" id="KW-0378">Hydrolase</keyword>
<comment type="subcellular location">
    <subcellularLocation>
        <location evidence="1">Mitochondrion inner membrane</location>
        <topology evidence="1">Single-pass membrane protein</topology>
    </subcellularLocation>
</comment>
<dbReference type="Gene3D" id="2.10.109.10">
    <property type="entry name" value="Umud Fragment, subunit A"/>
    <property type="match status" value="1"/>
</dbReference>
<dbReference type="InterPro" id="IPR000223">
    <property type="entry name" value="Pept_S26A_signal_pept_1"/>
</dbReference>
<evidence type="ECO:0000256" key="7">
    <source>
        <dbReference type="ARBA" id="ARBA00022801"/>
    </source>
</evidence>
<dbReference type="NCBIfam" id="TIGR02227">
    <property type="entry name" value="sigpep_I_bact"/>
    <property type="match status" value="1"/>
</dbReference>
<evidence type="ECO:0000313" key="12">
    <source>
        <dbReference type="EMBL" id="KAH6756688.1"/>
    </source>
</evidence>
<dbReference type="GO" id="GO:0006627">
    <property type="term" value="P:protein processing involved in protein targeting to mitochondrion"/>
    <property type="evidence" value="ECO:0007669"/>
    <property type="project" value="InterPro"/>
</dbReference>
<dbReference type="InterPro" id="IPR036286">
    <property type="entry name" value="LexA/Signal_pep-like_sf"/>
</dbReference>
<dbReference type="PANTHER" id="PTHR46041">
    <property type="entry name" value="MITOCHONDRIAL INNER MEMBRANE PROTEASE SUBUNIT 2"/>
    <property type="match status" value="1"/>
</dbReference>
<evidence type="ECO:0000256" key="3">
    <source>
        <dbReference type="ARBA" id="ARBA00013650"/>
    </source>
</evidence>
<dbReference type="InterPro" id="IPR037730">
    <property type="entry name" value="IMP2"/>
</dbReference>
<comment type="caution">
    <text evidence="12">The sequence shown here is derived from an EMBL/GenBank/DDBJ whole genome shotgun (WGS) entry which is preliminary data.</text>
</comment>
<dbReference type="AlphaFoldDB" id="A0AAD4IPG5"/>
<organism evidence="12 13">
    <name type="scientific">Perilla frutescens var. hirtella</name>
    <name type="common">Perilla citriodora</name>
    <name type="synonym">Perilla setoyensis</name>
    <dbReference type="NCBI Taxonomy" id="608512"/>
    <lineage>
        <taxon>Eukaryota</taxon>
        <taxon>Viridiplantae</taxon>
        <taxon>Streptophyta</taxon>
        <taxon>Embryophyta</taxon>
        <taxon>Tracheophyta</taxon>
        <taxon>Spermatophyta</taxon>
        <taxon>Magnoliopsida</taxon>
        <taxon>eudicotyledons</taxon>
        <taxon>Gunneridae</taxon>
        <taxon>Pentapetalae</taxon>
        <taxon>asterids</taxon>
        <taxon>lamiids</taxon>
        <taxon>Lamiales</taxon>
        <taxon>Lamiaceae</taxon>
        <taxon>Nepetoideae</taxon>
        <taxon>Elsholtzieae</taxon>
        <taxon>Perilla</taxon>
    </lineage>
</organism>
<dbReference type="PANTHER" id="PTHR46041:SF2">
    <property type="entry name" value="MITOCHONDRIAL INNER MEMBRANE PROTEASE SUBUNIT 2"/>
    <property type="match status" value="1"/>
</dbReference>
<evidence type="ECO:0000256" key="9">
    <source>
        <dbReference type="ARBA" id="ARBA00023128"/>
    </source>
</evidence>
<dbReference type="GO" id="GO:0004252">
    <property type="term" value="F:serine-type endopeptidase activity"/>
    <property type="evidence" value="ECO:0007669"/>
    <property type="project" value="InterPro"/>
</dbReference>
<dbReference type="GO" id="GO:0042720">
    <property type="term" value="C:mitochondrial inner membrane peptidase complex"/>
    <property type="evidence" value="ECO:0007669"/>
    <property type="project" value="InterPro"/>
</dbReference>
<evidence type="ECO:0000256" key="6">
    <source>
        <dbReference type="ARBA" id="ARBA00022792"/>
    </source>
</evidence>
<evidence type="ECO:0000256" key="2">
    <source>
        <dbReference type="ARBA" id="ARBA00007066"/>
    </source>
</evidence>
<sequence length="172" mass="18600">MSTQNFLLDLAKKCFTAGIIGLAISDNIASFMAVRGSSMSPTLNPHSNSSTGFALDDYVLVQKQNFEDYKVRDVVVFRSPSKYKEKNVRRIAGLPGDSINLPSHDTVTVPHGHCFVIGDNSACSLDSRSSGLIPLGLLCGCVTHIIWPPQRIGEVNSRTNTTLPAVQVHASE</sequence>
<keyword evidence="5" id="KW-0812">Transmembrane</keyword>
<evidence type="ECO:0000256" key="4">
    <source>
        <dbReference type="ARBA" id="ARBA00022670"/>
    </source>
</evidence>
<feature type="domain" description="Peptidase S26" evidence="11">
    <location>
        <begin position="9"/>
        <end position="108"/>
    </location>
</feature>
<dbReference type="PRINTS" id="PR00727">
    <property type="entry name" value="LEADERPTASE"/>
</dbReference>
<gene>
    <name evidence="12" type="ORF">C2S53_001090</name>
</gene>
<evidence type="ECO:0000256" key="10">
    <source>
        <dbReference type="ARBA" id="ARBA00023136"/>
    </source>
</evidence>
<dbReference type="Pfam" id="PF10502">
    <property type="entry name" value="Peptidase_S26"/>
    <property type="match status" value="1"/>
</dbReference>
<reference evidence="12 13" key="1">
    <citation type="journal article" date="2021" name="Nat. Commun.">
        <title>Incipient diploidization of the medicinal plant Perilla within 10,000 years.</title>
        <authorList>
            <person name="Zhang Y."/>
            <person name="Shen Q."/>
            <person name="Leng L."/>
            <person name="Zhang D."/>
            <person name="Chen S."/>
            <person name="Shi Y."/>
            <person name="Ning Z."/>
            <person name="Chen S."/>
        </authorList>
    </citation>
    <scope>NUCLEOTIDE SEQUENCE [LARGE SCALE GENOMIC DNA]</scope>
    <source>
        <strain evidence="13">cv. PC099</strain>
    </source>
</reference>
<evidence type="ECO:0000259" key="11">
    <source>
        <dbReference type="Pfam" id="PF10502"/>
    </source>
</evidence>
<dbReference type="EMBL" id="SDAM02029543">
    <property type="protein sequence ID" value="KAH6756688.1"/>
    <property type="molecule type" value="Genomic_DNA"/>
</dbReference>
<dbReference type="GO" id="GO:0006465">
    <property type="term" value="P:signal peptide processing"/>
    <property type="evidence" value="ECO:0007669"/>
    <property type="project" value="InterPro"/>
</dbReference>
<comment type="similarity">
    <text evidence="2">Belongs to the peptidase S26 family. IMP2 subfamily.</text>
</comment>
<protein>
    <recommendedName>
        <fullName evidence="3">Mitochondrial inner membrane protease subunit 2</fullName>
    </recommendedName>
</protein>
<dbReference type="InterPro" id="IPR019533">
    <property type="entry name" value="Peptidase_S26"/>
</dbReference>
<keyword evidence="4" id="KW-0645">Protease</keyword>
<name>A0AAD4IPG5_PERFH</name>
<keyword evidence="8" id="KW-1133">Transmembrane helix</keyword>
<keyword evidence="6" id="KW-0999">Mitochondrion inner membrane</keyword>
<dbReference type="CDD" id="cd06530">
    <property type="entry name" value="S26_SPase_I"/>
    <property type="match status" value="1"/>
</dbReference>
<keyword evidence="9" id="KW-0496">Mitochondrion</keyword>
<dbReference type="Proteomes" id="UP001190926">
    <property type="component" value="Unassembled WGS sequence"/>
</dbReference>
<evidence type="ECO:0000256" key="5">
    <source>
        <dbReference type="ARBA" id="ARBA00022692"/>
    </source>
</evidence>
<dbReference type="SUPFAM" id="SSF51306">
    <property type="entry name" value="LexA/Signal peptidase"/>
    <property type="match status" value="1"/>
</dbReference>
<keyword evidence="10" id="KW-0472">Membrane</keyword>
<proteinExistence type="inferred from homology"/>
<keyword evidence="13" id="KW-1185">Reference proteome</keyword>
<evidence type="ECO:0000256" key="1">
    <source>
        <dbReference type="ARBA" id="ARBA00004434"/>
    </source>
</evidence>
<evidence type="ECO:0000256" key="8">
    <source>
        <dbReference type="ARBA" id="ARBA00022989"/>
    </source>
</evidence>
<accession>A0AAD4IPG5</accession>
<evidence type="ECO:0000313" key="13">
    <source>
        <dbReference type="Proteomes" id="UP001190926"/>
    </source>
</evidence>